<keyword evidence="4 7" id="KW-0067">ATP-binding</keyword>
<dbReference type="InterPro" id="IPR018027">
    <property type="entry name" value="Asn/Gln_amidotransferase"/>
</dbReference>
<evidence type="ECO:0000256" key="1">
    <source>
        <dbReference type="ARBA" id="ARBA00005306"/>
    </source>
</evidence>
<comment type="function">
    <text evidence="7">Allows the formation of correctly charged Gln-tRNA(Gln) through the transamidation of misacylated Glu-tRNA(Gln) in the mitochondria. The reaction takes place in the presence of glutamine and ATP through an activated gamma-phospho-Glu-tRNA(Gln).</text>
</comment>
<dbReference type="NCBIfam" id="NF004014">
    <property type="entry name" value="PRK05477.1-4"/>
    <property type="match status" value="1"/>
</dbReference>
<keyword evidence="3 7" id="KW-0547">Nucleotide-binding</keyword>
<dbReference type="InterPro" id="IPR017959">
    <property type="entry name" value="Asn/Gln-tRNA_amidoTrfase_suB/E"/>
</dbReference>
<comment type="similarity">
    <text evidence="1 7">Belongs to the GatB/GatE family. GatB subfamily.</text>
</comment>
<evidence type="ECO:0000256" key="6">
    <source>
        <dbReference type="ARBA" id="ARBA00047913"/>
    </source>
</evidence>
<accession>A0ABD0JCG6</accession>
<dbReference type="Proteomes" id="UP001519460">
    <property type="component" value="Unassembled WGS sequence"/>
</dbReference>
<dbReference type="HAMAP" id="MF_00121">
    <property type="entry name" value="GatB"/>
    <property type="match status" value="1"/>
</dbReference>
<comment type="caution">
    <text evidence="9">The sequence shown here is derived from an EMBL/GenBank/DDBJ whole genome shotgun (WGS) entry which is preliminary data.</text>
</comment>
<dbReference type="PROSITE" id="PS01234">
    <property type="entry name" value="GATB"/>
    <property type="match status" value="1"/>
</dbReference>
<keyword evidence="5 7" id="KW-0648">Protein biosynthesis</keyword>
<keyword evidence="2 7" id="KW-0436">Ligase</keyword>
<comment type="subcellular location">
    <subcellularLocation>
        <location evidence="7">Mitochondrion</location>
    </subcellularLocation>
</comment>
<comment type="subunit">
    <text evidence="7">Subunit of the heterotrimeric GatCAB amidotransferase (AdT) complex, composed of A, B and C subunits.</text>
</comment>
<dbReference type="PANTHER" id="PTHR11659">
    <property type="entry name" value="GLUTAMYL-TRNA GLN AMIDOTRANSFERASE SUBUNIT B MITOCHONDRIAL AND PROKARYOTIC PET112-RELATED"/>
    <property type="match status" value="1"/>
</dbReference>
<dbReference type="GO" id="GO:0050567">
    <property type="term" value="F:glutaminyl-tRNA synthase (glutamine-hydrolyzing) activity"/>
    <property type="evidence" value="ECO:0007669"/>
    <property type="project" value="UniProtKB-UniRule"/>
</dbReference>
<gene>
    <name evidence="9" type="ORF">BaRGS_00036386</name>
</gene>
<feature type="domain" description="Asn/Gln amidotransferase" evidence="8">
    <location>
        <begin position="386"/>
        <end position="539"/>
    </location>
</feature>
<evidence type="ECO:0000256" key="4">
    <source>
        <dbReference type="ARBA" id="ARBA00022840"/>
    </source>
</evidence>
<dbReference type="AlphaFoldDB" id="A0ABD0JCG6"/>
<evidence type="ECO:0000256" key="5">
    <source>
        <dbReference type="ARBA" id="ARBA00022917"/>
    </source>
</evidence>
<dbReference type="InterPro" id="IPR003789">
    <property type="entry name" value="Asn/Gln_tRNA_amidoTrase-B-like"/>
</dbReference>
<evidence type="ECO:0000313" key="10">
    <source>
        <dbReference type="Proteomes" id="UP001519460"/>
    </source>
</evidence>
<dbReference type="Pfam" id="PF02934">
    <property type="entry name" value="GatB_N"/>
    <property type="match status" value="1"/>
</dbReference>
<evidence type="ECO:0000256" key="2">
    <source>
        <dbReference type="ARBA" id="ARBA00022598"/>
    </source>
</evidence>
<comment type="catalytic activity">
    <reaction evidence="6 7">
        <text>L-glutamyl-tRNA(Gln) + L-glutamine + ATP + H2O = L-glutaminyl-tRNA(Gln) + L-glutamate + ADP + phosphate + H(+)</text>
        <dbReference type="Rhea" id="RHEA:17521"/>
        <dbReference type="Rhea" id="RHEA-COMP:9681"/>
        <dbReference type="Rhea" id="RHEA-COMP:9684"/>
        <dbReference type="ChEBI" id="CHEBI:15377"/>
        <dbReference type="ChEBI" id="CHEBI:15378"/>
        <dbReference type="ChEBI" id="CHEBI:29985"/>
        <dbReference type="ChEBI" id="CHEBI:30616"/>
        <dbReference type="ChEBI" id="CHEBI:43474"/>
        <dbReference type="ChEBI" id="CHEBI:58359"/>
        <dbReference type="ChEBI" id="CHEBI:78520"/>
        <dbReference type="ChEBI" id="CHEBI:78521"/>
        <dbReference type="ChEBI" id="CHEBI:456216"/>
    </reaction>
</comment>
<dbReference type="NCBIfam" id="NF004012">
    <property type="entry name" value="PRK05477.1-2"/>
    <property type="match status" value="1"/>
</dbReference>
<dbReference type="GO" id="GO:0030956">
    <property type="term" value="C:glutamyl-tRNA(Gln) amidotransferase complex"/>
    <property type="evidence" value="ECO:0007669"/>
    <property type="project" value="UniProtKB-UniRule"/>
</dbReference>
<dbReference type="InterPro" id="IPR014746">
    <property type="entry name" value="Gln_synth/guanido_kin_cat_dom"/>
</dbReference>
<protein>
    <recommendedName>
        <fullName evidence="7">Glutamyl-tRNA(Gln) amidotransferase subunit B, mitochondrial</fullName>
        <shortName evidence="7">Glu-AdT subunit B</shortName>
        <ecNumber evidence="7">6.3.5.-</ecNumber>
    </recommendedName>
</protein>
<keyword evidence="10" id="KW-1185">Reference proteome</keyword>
<dbReference type="PANTHER" id="PTHR11659:SF0">
    <property type="entry name" value="GLUTAMYL-TRNA(GLN) AMIDOTRANSFERASE SUBUNIT B, MITOCHONDRIAL"/>
    <property type="match status" value="1"/>
</dbReference>
<name>A0ABD0JCG6_9CAEN</name>
<dbReference type="GO" id="GO:0070681">
    <property type="term" value="P:glutaminyl-tRNAGln biosynthesis via transamidation"/>
    <property type="evidence" value="ECO:0007669"/>
    <property type="project" value="UniProtKB-UniRule"/>
</dbReference>
<dbReference type="SUPFAM" id="SSF89095">
    <property type="entry name" value="GatB/YqeY motif"/>
    <property type="match status" value="1"/>
</dbReference>
<dbReference type="GO" id="GO:0032543">
    <property type="term" value="P:mitochondrial translation"/>
    <property type="evidence" value="ECO:0007669"/>
    <property type="project" value="UniProtKB-UniRule"/>
</dbReference>
<evidence type="ECO:0000313" key="9">
    <source>
        <dbReference type="EMBL" id="KAK7469596.1"/>
    </source>
</evidence>
<dbReference type="NCBIfam" id="TIGR00133">
    <property type="entry name" value="gatB"/>
    <property type="match status" value="1"/>
</dbReference>
<dbReference type="EC" id="6.3.5.-" evidence="7"/>
<evidence type="ECO:0000259" key="8">
    <source>
        <dbReference type="SMART" id="SM00845"/>
    </source>
</evidence>
<dbReference type="InterPro" id="IPR004413">
    <property type="entry name" value="GatB"/>
</dbReference>
<organism evidence="9 10">
    <name type="scientific">Batillaria attramentaria</name>
    <dbReference type="NCBI Taxonomy" id="370345"/>
    <lineage>
        <taxon>Eukaryota</taxon>
        <taxon>Metazoa</taxon>
        <taxon>Spiralia</taxon>
        <taxon>Lophotrochozoa</taxon>
        <taxon>Mollusca</taxon>
        <taxon>Gastropoda</taxon>
        <taxon>Caenogastropoda</taxon>
        <taxon>Sorbeoconcha</taxon>
        <taxon>Cerithioidea</taxon>
        <taxon>Batillariidae</taxon>
        <taxon>Batillaria</taxon>
    </lineage>
</organism>
<dbReference type="GO" id="GO:0005524">
    <property type="term" value="F:ATP binding"/>
    <property type="evidence" value="ECO:0007669"/>
    <property type="project" value="UniProtKB-KW"/>
</dbReference>
<keyword evidence="7" id="KW-0496">Mitochondrion</keyword>
<reference evidence="9 10" key="1">
    <citation type="journal article" date="2023" name="Sci. Data">
        <title>Genome assembly of the Korean intertidal mud-creeper Batillaria attramentaria.</title>
        <authorList>
            <person name="Patra A.K."/>
            <person name="Ho P.T."/>
            <person name="Jun S."/>
            <person name="Lee S.J."/>
            <person name="Kim Y."/>
            <person name="Won Y.J."/>
        </authorList>
    </citation>
    <scope>NUCLEOTIDE SEQUENCE [LARGE SCALE GENOMIC DNA]</scope>
    <source>
        <strain evidence="9">Wonlab-2016</strain>
    </source>
</reference>
<dbReference type="SMART" id="SM00845">
    <property type="entry name" value="GatB_Yqey"/>
    <property type="match status" value="1"/>
</dbReference>
<dbReference type="InterPro" id="IPR006075">
    <property type="entry name" value="Asn/Gln-tRNA_Trfase_suB/E_cat"/>
</dbReference>
<evidence type="ECO:0000256" key="7">
    <source>
        <dbReference type="HAMAP-Rule" id="MF_03147"/>
    </source>
</evidence>
<proteinExistence type="inferred from homology"/>
<dbReference type="GO" id="GO:0005739">
    <property type="term" value="C:mitochondrion"/>
    <property type="evidence" value="ECO:0007669"/>
    <property type="project" value="UniProtKB-SubCell"/>
</dbReference>
<dbReference type="Pfam" id="PF02637">
    <property type="entry name" value="GatB_Yqey"/>
    <property type="match status" value="1"/>
</dbReference>
<dbReference type="EMBL" id="JACVVK020000511">
    <property type="protein sequence ID" value="KAK7469596.1"/>
    <property type="molecule type" value="Genomic_DNA"/>
</dbReference>
<sequence>MAAVRKGPVVCKFCERLHRSYPQAHLLQRRLISDTASSSEWKSVVGLEIHAQIATSSKLFSGAATKFGEPINSQVSPFDAALPGTLPVLNKECVKAGILTALALGCTVNRMSKFDRKHYFYADLPAGYQITQQRQPLAHSGHVDYVHYRSMKGQTDTAETRSCRLIQLQLEQDSGKSLHDAEDQQSLIDLNRAGVGLMELVTQPDLTDGEDAASFVKELQLILRTIGTCDGKMQEGSLRVDANISVHKPGEPFGVRTEVKNINSFRNVSKAIDFEIQRQVKILESGGSVENETRSFDAETNETVPMRDKEKLLDYRFMPEPNLPPLYVYNNESVPPGADTDRIVVLEKVREGLRELPGEKRQRIQEQYSIPLRSASLLVSEEGLLEVFEELVKDGAHDMKSVLRVLLHDYLGVLRKHDYTVAQCPIKMDAIGDVCDLVAAQEIIPASVYKMMCELAEKPELSVKEIVDRDNLRLIQDRKLIEQVIFEVLESEPKVLKKLRKANSKGNGLVLKPLLGPVQQRLDQRGNHVIITEIAQEILKKML</sequence>
<dbReference type="SUPFAM" id="SSF55931">
    <property type="entry name" value="Glutamine synthetase/guanido kinase"/>
    <property type="match status" value="1"/>
</dbReference>
<evidence type="ECO:0000256" key="3">
    <source>
        <dbReference type="ARBA" id="ARBA00022741"/>
    </source>
</evidence>
<dbReference type="InterPro" id="IPR017958">
    <property type="entry name" value="Gln-tRNA_amidoTrfase_suB_CS"/>
</dbReference>